<dbReference type="EMBL" id="AMQM01000692">
    <property type="status" value="NOT_ANNOTATED_CDS"/>
    <property type="molecule type" value="Genomic_DNA"/>
</dbReference>
<dbReference type="Pfam" id="PF05301">
    <property type="entry name" value="Acetyltransf_16"/>
    <property type="match status" value="1"/>
</dbReference>
<dbReference type="eggNOG" id="KOG4601">
    <property type="taxonomic scope" value="Eukaryota"/>
</dbReference>
<comment type="function">
    <text evidence="3">Specifically acetylates 'Lys-40' in alpha-tubulin on the lumenal side of microtubules. Promotes microtubule destabilization and accelerates microtubule dynamics; this activity may be independent of acetylation activity. Acetylates alpha-tubulin with a slow enzymatic rate, due to a catalytic site that is not optimized for acetyl transfer. Enters the microtubule through each end and diffuses quickly throughout the lumen of microtubules. Acetylates only long/old microtubules because of its slow acetylation rate since it does not have time to act on dynamically unstable microtubules before the enzyme is released.</text>
</comment>
<feature type="domain" description="N-acetyltransferase" evidence="5">
    <location>
        <begin position="1"/>
        <end position="189"/>
    </location>
</feature>
<dbReference type="CDD" id="cd04301">
    <property type="entry name" value="NAT_SF"/>
    <property type="match status" value="1"/>
</dbReference>
<feature type="compositionally biased region" description="Low complexity" evidence="4">
    <location>
        <begin position="372"/>
        <end position="392"/>
    </location>
</feature>
<dbReference type="GO" id="GO:0070507">
    <property type="term" value="P:regulation of microtubule cytoskeleton organization"/>
    <property type="evidence" value="ECO:0007669"/>
    <property type="project" value="UniProtKB-UniRule"/>
</dbReference>
<protein>
    <recommendedName>
        <fullName evidence="3">Alpha-tubulin N-acetyltransferase</fullName>
        <shortName evidence="3">Alpha-TAT</shortName>
        <shortName evidence="3">TAT</shortName>
        <ecNumber evidence="3">2.3.1.108</ecNumber>
    </recommendedName>
    <alternativeName>
        <fullName evidence="3">Acetyltransferase mec-17 homolog</fullName>
    </alternativeName>
</protein>
<dbReference type="AlphaFoldDB" id="T1FQ09"/>
<dbReference type="SUPFAM" id="SSF55729">
    <property type="entry name" value="Acyl-CoA N-acyltransferases (Nat)"/>
    <property type="match status" value="1"/>
</dbReference>
<keyword evidence="8" id="KW-1185">Reference proteome</keyword>
<reference evidence="7" key="3">
    <citation type="submission" date="2015-06" db="UniProtKB">
        <authorList>
            <consortium name="EnsemblMetazoa"/>
        </authorList>
    </citation>
    <scope>IDENTIFICATION</scope>
</reference>
<evidence type="ECO:0000259" key="5">
    <source>
        <dbReference type="PROSITE" id="PS51730"/>
    </source>
</evidence>
<comment type="similarity">
    <text evidence="3">Belongs to the acetyltransferase ATAT1 family.</text>
</comment>
<keyword evidence="2 3" id="KW-0012">Acyltransferase</keyword>
<dbReference type="GeneID" id="20210906"/>
<dbReference type="RefSeq" id="XP_009016084.1">
    <property type="nucleotide sequence ID" value="XM_009017836.1"/>
</dbReference>
<dbReference type="OrthoDB" id="447510at2759"/>
<name>T1FQ09_HELRO</name>
<gene>
    <name evidence="7" type="primary">20210906</name>
    <name evidence="6" type="ORF">HELRODRAFT_188468</name>
</gene>
<evidence type="ECO:0000313" key="6">
    <source>
        <dbReference type="EMBL" id="ESO06716.1"/>
    </source>
</evidence>
<dbReference type="HOGENOM" id="CLU_025013_2_0_1"/>
<dbReference type="InterPro" id="IPR007965">
    <property type="entry name" value="GNAT_ATAT"/>
</dbReference>
<dbReference type="Proteomes" id="UP000015101">
    <property type="component" value="Unassembled WGS sequence"/>
</dbReference>
<dbReference type="GO" id="GO:0048666">
    <property type="term" value="P:neuron development"/>
    <property type="evidence" value="ECO:0007669"/>
    <property type="project" value="UniProtKB-UniRule"/>
</dbReference>
<feature type="site" description="Crucial for catalytic activity" evidence="3">
    <location>
        <position position="56"/>
    </location>
</feature>
<feature type="compositionally biased region" description="Low complexity" evidence="4">
    <location>
        <begin position="245"/>
        <end position="261"/>
    </location>
</feature>
<evidence type="ECO:0000313" key="7">
    <source>
        <dbReference type="EnsemblMetazoa" id="HelroP188468"/>
    </source>
</evidence>
<dbReference type="GO" id="GO:0019799">
    <property type="term" value="F:tubulin N-acetyltransferase activity"/>
    <property type="evidence" value="ECO:0000318"/>
    <property type="project" value="GO_Central"/>
</dbReference>
<dbReference type="STRING" id="6412.T1FQ09"/>
<dbReference type="CTD" id="20210906"/>
<dbReference type="EMBL" id="KB096324">
    <property type="protein sequence ID" value="ESO06716.1"/>
    <property type="molecule type" value="Genomic_DNA"/>
</dbReference>
<dbReference type="EnsemblMetazoa" id="HelroT188468">
    <property type="protein sequence ID" value="HelroP188468"/>
    <property type="gene ID" value="HelroG188468"/>
</dbReference>
<feature type="binding site" evidence="3">
    <location>
        <begin position="117"/>
        <end position="130"/>
    </location>
    <ligand>
        <name>acetyl-CoA</name>
        <dbReference type="ChEBI" id="CHEBI:57288"/>
    </ligand>
</feature>
<sequence>MEFPFKVNELFRDDISIIDCHLIPRGVQVVSSKQSKYKDYVGIIIDELGKASAEAQRLTCEITSKEKLLNTDNRIYLKVDRGKNRVIGYIKVGTKKLFLFDTAHNQHELEPICVLDFYVHESMQRKGCGKELFDFMIQASVRDLSENIRPCDLAINRPSEKFLAFLGKHYSLSRIIPQMNKFVIFDNFFDGREIPVNRRQWNYDDNLDDDEDNDIHSYHHHHLKHQQKLHHHKSAPVSSYGQHRQQLQQQQSPQQSPQQQQNHHYQERSPQVPPSSLTSTGRVEHTFTNKSSPANSSSSCSNNNNSSTIELQTTAYNHKHTDSSFNIFGVQRAMSNLVINTTTATPERNIHDHDRNFGSNCISRSSFNVNAGSGNNNTRVNSSSRRSNTIFY</sequence>
<evidence type="ECO:0000256" key="2">
    <source>
        <dbReference type="ARBA" id="ARBA00023315"/>
    </source>
</evidence>
<dbReference type="InterPro" id="IPR016181">
    <property type="entry name" value="Acyl_CoA_acyltransferase"/>
</dbReference>
<dbReference type="PANTHER" id="PTHR12327:SF0">
    <property type="entry name" value="ALPHA-TUBULIN N-ACETYLTRANSFERASE 1"/>
    <property type="match status" value="1"/>
</dbReference>
<accession>T1FQ09</accession>
<feature type="binding site" evidence="3">
    <location>
        <begin position="159"/>
        <end position="168"/>
    </location>
    <ligand>
        <name>acetyl-CoA</name>
        <dbReference type="ChEBI" id="CHEBI:57288"/>
    </ligand>
</feature>
<feature type="region of interest" description="Disordered" evidence="4">
    <location>
        <begin position="220"/>
        <end position="305"/>
    </location>
</feature>
<evidence type="ECO:0000256" key="1">
    <source>
        <dbReference type="ARBA" id="ARBA00022679"/>
    </source>
</evidence>
<dbReference type="GO" id="GO:0000226">
    <property type="term" value="P:microtubule cytoskeleton organization"/>
    <property type="evidence" value="ECO:0000318"/>
    <property type="project" value="GO_Central"/>
</dbReference>
<dbReference type="GO" id="GO:0005874">
    <property type="term" value="C:microtubule"/>
    <property type="evidence" value="ECO:0007669"/>
    <property type="project" value="InterPro"/>
</dbReference>
<dbReference type="HAMAP" id="MF_03130">
    <property type="entry name" value="mec17"/>
    <property type="match status" value="1"/>
</dbReference>
<feature type="compositionally biased region" description="Basic residues" evidence="4">
    <location>
        <begin position="220"/>
        <end position="234"/>
    </location>
</feature>
<reference evidence="8" key="1">
    <citation type="submission" date="2012-12" db="EMBL/GenBank/DDBJ databases">
        <authorList>
            <person name="Hellsten U."/>
            <person name="Grimwood J."/>
            <person name="Chapman J.A."/>
            <person name="Shapiro H."/>
            <person name="Aerts A."/>
            <person name="Otillar R.P."/>
            <person name="Terry A.Y."/>
            <person name="Boore J.L."/>
            <person name="Simakov O."/>
            <person name="Marletaz F."/>
            <person name="Cho S.-J."/>
            <person name="Edsinger-Gonzales E."/>
            <person name="Havlak P."/>
            <person name="Kuo D.-H."/>
            <person name="Larsson T."/>
            <person name="Lv J."/>
            <person name="Arendt D."/>
            <person name="Savage R."/>
            <person name="Osoegawa K."/>
            <person name="de Jong P."/>
            <person name="Lindberg D.R."/>
            <person name="Seaver E.C."/>
            <person name="Weisblat D.A."/>
            <person name="Putnam N.H."/>
            <person name="Grigoriev I.V."/>
            <person name="Rokhsar D.S."/>
        </authorList>
    </citation>
    <scope>NUCLEOTIDE SEQUENCE</scope>
</reference>
<comment type="catalytic activity">
    <reaction evidence="3">
        <text>L-lysyl-[alpha-tubulin] + acetyl-CoA = N(6)-acetyl-L-lysyl-[alpha-tubulin] + CoA + H(+)</text>
        <dbReference type="Rhea" id="RHEA:15277"/>
        <dbReference type="Rhea" id="RHEA-COMP:11278"/>
        <dbReference type="Rhea" id="RHEA-COMP:11279"/>
        <dbReference type="ChEBI" id="CHEBI:15378"/>
        <dbReference type="ChEBI" id="CHEBI:29969"/>
        <dbReference type="ChEBI" id="CHEBI:57287"/>
        <dbReference type="ChEBI" id="CHEBI:57288"/>
        <dbReference type="ChEBI" id="CHEBI:61930"/>
        <dbReference type="EC" id="2.3.1.108"/>
    </reaction>
</comment>
<dbReference type="Gene3D" id="3.40.630.30">
    <property type="match status" value="1"/>
</dbReference>
<dbReference type="InParanoid" id="T1FQ09"/>
<feature type="region of interest" description="Disordered" evidence="4">
    <location>
        <begin position="371"/>
        <end position="392"/>
    </location>
</feature>
<dbReference type="PANTHER" id="PTHR12327">
    <property type="entry name" value="ALPHA-TUBULIN N-ACETYLTRANSFERASE 1"/>
    <property type="match status" value="1"/>
</dbReference>
<dbReference type="InterPro" id="IPR038746">
    <property type="entry name" value="Atat"/>
</dbReference>
<dbReference type="EC" id="2.3.1.108" evidence="3"/>
<dbReference type="KEGG" id="hro:HELRODRAFT_188468"/>
<evidence type="ECO:0000256" key="3">
    <source>
        <dbReference type="HAMAP-Rule" id="MF_03130"/>
    </source>
</evidence>
<dbReference type="PROSITE" id="PS51730">
    <property type="entry name" value="GNAT_ATAT"/>
    <property type="match status" value="1"/>
</dbReference>
<evidence type="ECO:0000313" key="8">
    <source>
        <dbReference type="Proteomes" id="UP000015101"/>
    </source>
</evidence>
<dbReference type="Gene3D" id="6.20.370.120">
    <property type="match status" value="1"/>
</dbReference>
<keyword evidence="1 3" id="KW-0808">Transferase</keyword>
<dbReference type="FunFam" id="3.40.630.30:FF:000020">
    <property type="entry name" value="Alpha-tubulin N-acetyltransferase 1"/>
    <property type="match status" value="1"/>
</dbReference>
<proteinExistence type="inferred from homology"/>
<organism evidence="7 8">
    <name type="scientific">Helobdella robusta</name>
    <name type="common">Californian leech</name>
    <dbReference type="NCBI Taxonomy" id="6412"/>
    <lineage>
        <taxon>Eukaryota</taxon>
        <taxon>Metazoa</taxon>
        <taxon>Spiralia</taxon>
        <taxon>Lophotrochozoa</taxon>
        <taxon>Annelida</taxon>
        <taxon>Clitellata</taxon>
        <taxon>Hirudinea</taxon>
        <taxon>Rhynchobdellida</taxon>
        <taxon>Glossiphoniidae</taxon>
        <taxon>Helobdella</taxon>
    </lineage>
</organism>
<evidence type="ECO:0000256" key="4">
    <source>
        <dbReference type="SAM" id="MobiDB-lite"/>
    </source>
</evidence>
<feature type="compositionally biased region" description="Low complexity" evidence="4">
    <location>
        <begin position="289"/>
        <end position="305"/>
    </location>
</feature>
<reference evidence="6 8" key="2">
    <citation type="journal article" date="2013" name="Nature">
        <title>Insights into bilaterian evolution from three spiralian genomes.</title>
        <authorList>
            <person name="Simakov O."/>
            <person name="Marletaz F."/>
            <person name="Cho S.J."/>
            <person name="Edsinger-Gonzales E."/>
            <person name="Havlak P."/>
            <person name="Hellsten U."/>
            <person name="Kuo D.H."/>
            <person name="Larsson T."/>
            <person name="Lv J."/>
            <person name="Arendt D."/>
            <person name="Savage R."/>
            <person name="Osoegawa K."/>
            <person name="de Jong P."/>
            <person name="Grimwood J."/>
            <person name="Chapman J.A."/>
            <person name="Shapiro H."/>
            <person name="Aerts A."/>
            <person name="Otillar R.P."/>
            <person name="Terry A.Y."/>
            <person name="Boore J.L."/>
            <person name="Grigoriev I.V."/>
            <person name="Lindberg D.R."/>
            <person name="Seaver E.C."/>
            <person name="Weisblat D.A."/>
            <person name="Putnam N.H."/>
            <person name="Rokhsar D.S."/>
        </authorList>
    </citation>
    <scope>NUCLEOTIDE SEQUENCE</scope>
</reference>